<evidence type="ECO:0000259" key="6">
    <source>
        <dbReference type="PROSITE" id="PS50977"/>
    </source>
</evidence>
<keyword evidence="1" id="KW-0678">Repressor</keyword>
<dbReference type="SUPFAM" id="SSF46689">
    <property type="entry name" value="Homeodomain-like"/>
    <property type="match status" value="1"/>
</dbReference>
<dbReference type="Proteomes" id="UP001183390">
    <property type="component" value="Unassembled WGS sequence"/>
</dbReference>
<protein>
    <submittedName>
        <fullName evidence="7">TetR/AcrR family transcriptional regulator</fullName>
    </submittedName>
</protein>
<dbReference type="InterPro" id="IPR009057">
    <property type="entry name" value="Homeodomain-like_sf"/>
</dbReference>
<comment type="caution">
    <text evidence="7">The sequence shown here is derived from an EMBL/GenBank/DDBJ whole genome shotgun (WGS) entry which is preliminary data.</text>
</comment>
<dbReference type="Pfam" id="PF13977">
    <property type="entry name" value="TetR_C_6"/>
    <property type="match status" value="1"/>
</dbReference>
<organism evidence="7 8">
    <name type="scientific">Nocardiopsis lambiniae</name>
    <dbReference type="NCBI Taxonomy" id="3075539"/>
    <lineage>
        <taxon>Bacteria</taxon>
        <taxon>Bacillati</taxon>
        <taxon>Actinomycetota</taxon>
        <taxon>Actinomycetes</taxon>
        <taxon>Streptosporangiales</taxon>
        <taxon>Nocardiopsidaceae</taxon>
        <taxon>Nocardiopsis</taxon>
    </lineage>
</organism>
<keyword evidence="8" id="KW-1185">Reference proteome</keyword>
<evidence type="ECO:0000256" key="3">
    <source>
        <dbReference type="ARBA" id="ARBA00023125"/>
    </source>
</evidence>
<dbReference type="InterPro" id="IPR036271">
    <property type="entry name" value="Tet_transcr_reg_TetR-rel_C_sf"/>
</dbReference>
<evidence type="ECO:0000256" key="5">
    <source>
        <dbReference type="PROSITE-ProRule" id="PRU00335"/>
    </source>
</evidence>
<keyword evidence="4" id="KW-0804">Transcription</keyword>
<evidence type="ECO:0000256" key="1">
    <source>
        <dbReference type="ARBA" id="ARBA00022491"/>
    </source>
</evidence>
<evidence type="ECO:0000313" key="7">
    <source>
        <dbReference type="EMBL" id="MDT0330137.1"/>
    </source>
</evidence>
<gene>
    <name evidence="7" type="ORF">RM479_17125</name>
</gene>
<sequence>MAHVPAAERRSQLIDAAIDLMKREGMAAGSTRAVAAELGVAQMTVHYVFGSKAEFTRAVFEELGRRVVDQVRPVAEHPVEGGFAEALAHTVRVLWRASVEDDGANTLWSELETHALRDPVLRRTHAEHTMNMRGITAELLTTLAERSGAALALPAPTVARFFLAAFEGLLSQHLAAPDEEAERRCLEQISAATVALALGSLPLPEHV</sequence>
<name>A0ABU2MBS8_9ACTN</name>
<dbReference type="PANTHER" id="PTHR30055">
    <property type="entry name" value="HTH-TYPE TRANSCRIPTIONAL REGULATOR RUTR"/>
    <property type="match status" value="1"/>
</dbReference>
<evidence type="ECO:0000256" key="4">
    <source>
        <dbReference type="ARBA" id="ARBA00023163"/>
    </source>
</evidence>
<dbReference type="InterPro" id="IPR001647">
    <property type="entry name" value="HTH_TetR"/>
</dbReference>
<dbReference type="SUPFAM" id="SSF48498">
    <property type="entry name" value="Tetracyclin repressor-like, C-terminal domain"/>
    <property type="match status" value="1"/>
</dbReference>
<dbReference type="InterPro" id="IPR050109">
    <property type="entry name" value="HTH-type_TetR-like_transc_reg"/>
</dbReference>
<dbReference type="Gene3D" id="1.10.357.10">
    <property type="entry name" value="Tetracycline Repressor, domain 2"/>
    <property type="match status" value="1"/>
</dbReference>
<dbReference type="Pfam" id="PF00440">
    <property type="entry name" value="TetR_N"/>
    <property type="match status" value="1"/>
</dbReference>
<feature type="DNA-binding region" description="H-T-H motif" evidence="5">
    <location>
        <begin position="30"/>
        <end position="49"/>
    </location>
</feature>
<keyword evidence="3 5" id="KW-0238">DNA-binding</keyword>
<dbReference type="PANTHER" id="PTHR30055:SF234">
    <property type="entry name" value="HTH-TYPE TRANSCRIPTIONAL REGULATOR BETI"/>
    <property type="match status" value="1"/>
</dbReference>
<proteinExistence type="predicted"/>
<dbReference type="RefSeq" id="WP_311512718.1">
    <property type="nucleotide sequence ID" value="NZ_JAVREP010000011.1"/>
</dbReference>
<accession>A0ABU2MBS8</accession>
<dbReference type="EMBL" id="JAVREP010000011">
    <property type="protein sequence ID" value="MDT0330137.1"/>
    <property type="molecule type" value="Genomic_DNA"/>
</dbReference>
<dbReference type="PROSITE" id="PS50977">
    <property type="entry name" value="HTH_TETR_2"/>
    <property type="match status" value="1"/>
</dbReference>
<keyword evidence="2" id="KW-0805">Transcription regulation</keyword>
<evidence type="ECO:0000256" key="2">
    <source>
        <dbReference type="ARBA" id="ARBA00023015"/>
    </source>
</evidence>
<dbReference type="InterPro" id="IPR039538">
    <property type="entry name" value="BetI_C"/>
</dbReference>
<evidence type="ECO:0000313" key="8">
    <source>
        <dbReference type="Proteomes" id="UP001183390"/>
    </source>
</evidence>
<reference evidence="8" key="1">
    <citation type="submission" date="2023-07" db="EMBL/GenBank/DDBJ databases">
        <title>30 novel species of actinomycetes from the DSMZ collection.</title>
        <authorList>
            <person name="Nouioui I."/>
        </authorList>
    </citation>
    <scope>NUCLEOTIDE SEQUENCE [LARGE SCALE GENOMIC DNA]</scope>
    <source>
        <strain evidence="8">DSM 44743</strain>
    </source>
</reference>
<feature type="domain" description="HTH tetR-type" evidence="6">
    <location>
        <begin position="7"/>
        <end position="67"/>
    </location>
</feature>